<sequence length="141" mass="15049">MKGKSVVLSVLIMSVVLAQIQVEASKKYCCATQADFGNLFNCLFGGDPEFPCVYRNHCIIIDTTTCPPEFPISRFSTNNLENSGKIVDEYCKLGCASSVCGAITTLPKSDASEIVNEAVAQCTNACSTFCSKGSKTAHETA</sequence>
<proteinExistence type="inferred from homology"/>
<name>A0A6D2JBK1_9BRAS</name>
<evidence type="ECO:0000256" key="7">
    <source>
        <dbReference type="SAM" id="SignalP"/>
    </source>
</evidence>
<keyword evidence="4" id="KW-0800">Toxin</keyword>
<dbReference type="GO" id="GO:0090729">
    <property type="term" value="F:toxin activity"/>
    <property type="evidence" value="ECO:0007669"/>
    <property type="project" value="UniProtKB-KW"/>
</dbReference>
<dbReference type="InterPro" id="IPR036391">
    <property type="entry name" value="Thionin-like_sf"/>
</dbReference>
<keyword evidence="9" id="KW-1185">Reference proteome</keyword>
<evidence type="ECO:0000256" key="4">
    <source>
        <dbReference type="ARBA" id="ARBA00022656"/>
    </source>
</evidence>
<evidence type="ECO:0000256" key="6">
    <source>
        <dbReference type="ARBA" id="ARBA00023157"/>
    </source>
</evidence>
<comment type="caution">
    <text evidence="8">The sequence shown here is derived from an EMBL/GenBank/DDBJ whole genome shotgun (WGS) entry which is preliminary data.</text>
</comment>
<evidence type="ECO:0008006" key="10">
    <source>
        <dbReference type="Google" id="ProtNLM"/>
    </source>
</evidence>
<dbReference type="InterPro" id="IPR001010">
    <property type="entry name" value="Thionin"/>
</dbReference>
<dbReference type="GO" id="GO:0006952">
    <property type="term" value="P:defense response"/>
    <property type="evidence" value="ECO:0007669"/>
    <property type="project" value="UniProtKB-KW"/>
</dbReference>
<dbReference type="AlphaFoldDB" id="A0A6D2JBK1"/>
<comment type="similarity">
    <text evidence="2">Belongs to the plant thionin (TC 1.C.44) family.</text>
</comment>
<evidence type="ECO:0000313" key="9">
    <source>
        <dbReference type="Proteomes" id="UP000467841"/>
    </source>
</evidence>
<dbReference type="SUPFAM" id="SSF57429">
    <property type="entry name" value="Crambin-like"/>
    <property type="match status" value="1"/>
</dbReference>
<comment type="subcellular location">
    <subcellularLocation>
        <location evidence="1">Secreted</location>
    </subcellularLocation>
</comment>
<dbReference type="PANTHER" id="PTHR33920:SF2">
    <property type="entry name" value="THIONIN-2.1-RELATED"/>
    <property type="match status" value="1"/>
</dbReference>
<evidence type="ECO:0000256" key="3">
    <source>
        <dbReference type="ARBA" id="ARBA00022525"/>
    </source>
</evidence>
<organism evidence="8 9">
    <name type="scientific">Microthlaspi erraticum</name>
    <dbReference type="NCBI Taxonomy" id="1685480"/>
    <lineage>
        <taxon>Eukaryota</taxon>
        <taxon>Viridiplantae</taxon>
        <taxon>Streptophyta</taxon>
        <taxon>Embryophyta</taxon>
        <taxon>Tracheophyta</taxon>
        <taxon>Spermatophyta</taxon>
        <taxon>Magnoliopsida</taxon>
        <taxon>eudicotyledons</taxon>
        <taxon>Gunneridae</taxon>
        <taxon>Pentapetalae</taxon>
        <taxon>rosids</taxon>
        <taxon>malvids</taxon>
        <taxon>Brassicales</taxon>
        <taxon>Brassicaceae</taxon>
        <taxon>Coluteocarpeae</taxon>
        <taxon>Microthlaspi</taxon>
    </lineage>
</organism>
<evidence type="ECO:0000256" key="5">
    <source>
        <dbReference type="ARBA" id="ARBA00022821"/>
    </source>
</evidence>
<keyword evidence="7" id="KW-0732">Signal</keyword>
<dbReference type="GO" id="GO:0005576">
    <property type="term" value="C:extracellular region"/>
    <property type="evidence" value="ECO:0007669"/>
    <property type="project" value="UniProtKB-SubCell"/>
</dbReference>
<dbReference type="Pfam" id="PF00321">
    <property type="entry name" value="Thionin"/>
    <property type="match status" value="1"/>
</dbReference>
<keyword evidence="6" id="KW-1015">Disulfide bond</keyword>
<dbReference type="Proteomes" id="UP000467841">
    <property type="component" value="Unassembled WGS sequence"/>
</dbReference>
<evidence type="ECO:0000313" key="8">
    <source>
        <dbReference type="EMBL" id="CAA7034400.1"/>
    </source>
</evidence>
<feature type="signal peptide" evidence="7">
    <location>
        <begin position="1"/>
        <end position="18"/>
    </location>
</feature>
<dbReference type="OrthoDB" id="653285at2759"/>
<accession>A0A6D2JBK1</accession>
<gene>
    <name evidence="8" type="ORF">MERR_LOCUS21635</name>
</gene>
<feature type="chain" id="PRO_5025687516" description="Acidic protein" evidence="7">
    <location>
        <begin position="19"/>
        <end position="141"/>
    </location>
</feature>
<keyword evidence="5" id="KW-0611">Plant defense</keyword>
<evidence type="ECO:0000256" key="1">
    <source>
        <dbReference type="ARBA" id="ARBA00004613"/>
    </source>
</evidence>
<protein>
    <recommendedName>
        <fullName evidence="10">Acidic protein</fullName>
    </recommendedName>
</protein>
<dbReference type="EMBL" id="CACVBM020001146">
    <property type="protein sequence ID" value="CAA7034400.1"/>
    <property type="molecule type" value="Genomic_DNA"/>
</dbReference>
<evidence type="ECO:0000256" key="2">
    <source>
        <dbReference type="ARBA" id="ARBA00009872"/>
    </source>
</evidence>
<keyword evidence="3" id="KW-0964">Secreted</keyword>
<dbReference type="PANTHER" id="PTHR33920">
    <property type="entry name" value="THIONIN-2.1-RELATED"/>
    <property type="match status" value="1"/>
</dbReference>
<reference evidence="8" key="1">
    <citation type="submission" date="2020-01" db="EMBL/GenBank/DDBJ databases">
        <authorList>
            <person name="Mishra B."/>
        </authorList>
    </citation>
    <scope>NUCLEOTIDE SEQUENCE [LARGE SCALE GENOMIC DNA]</scope>
</reference>